<evidence type="ECO:0000313" key="11">
    <source>
        <dbReference type="EMBL" id="ACE85869.1"/>
    </source>
</evidence>
<keyword evidence="6 8" id="KW-1133">Transmembrane helix</keyword>
<dbReference type="InterPro" id="IPR003439">
    <property type="entry name" value="ABC_transporter-like_ATP-bd"/>
</dbReference>
<dbReference type="STRING" id="498211.CJA_2313"/>
<dbReference type="SUPFAM" id="SSF52540">
    <property type="entry name" value="P-loop containing nucleoside triphosphate hydrolases"/>
    <property type="match status" value="1"/>
</dbReference>
<dbReference type="eggNOG" id="COG1132">
    <property type="taxonomic scope" value="Bacteria"/>
</dbReference>
<dbReference type="SMART" id="SM00382">
    <property type="entry name" value="AAA"/>
    <property type="match status" value="1"/>
</dbReference>
<feature type="domain" description="ABC transmembrane type-1" evidence="10">
    <location>
        <begin position="71"/>
        <end position="356"/>
    </location>
</feature>
<dbReference type="InterPro" id="IPR036640">
    <property type="entry name" value="ABC1_TM_sf"/>
</dbReference>
<keyword evidence="2" id="KW-0813">Transport</keyword>
<keyword evidence="4" id="KW-0547">Nucleotide-binding</keyword>
<evidence type="ECO:0000313" key="12">
    <source>
        <dbReference type="Proteomes" id="UP000001036"/>
    </source>
</evidence>
<dbReference type="PANTHER" id="PTHR43394">
    <property type="entry name" value="ATP-DEPENDENT PERMEASE MDL1, MITOCHONDRIAL"/>
    <property type="match status" value="1"/>
</dbReference>
<evidence type="ECO:0000256" key="2">
    <source>
        <dbReference type="ARBA" id="ARBA00022448"/>
    </source>
</evidence>
<feature type="transmembrane region" description="Helical" evidence="8">
    <location>
        <begin position="301"/>
        <end position="321"/>
    </location>
</feature>
<dbReference type="EMBL" id="CP000934">
    <property type="protein sequence ID" value="ACE85869.1"/>
    <property type="molecule type" value="Genomic_DNA"/>
</dbReference>
<evidence type="ECO:0000259" key="10">
    <source>
        <dbReference type="PROSITE" id="PS50929"/>
    </source>
</evidence>
<dbReference type="SUPFAM" id="SSF90123">
    <property type="entry name" value="ABC transporter transmembrane region"/>
    <property type="match status" value="1"/>
</dbReference>
<dbReference type="CDD" id="cd18545">
    <property type="entry name" value="ABC_6TM_YknV_like"/>
    <property type="match status" value="1"/>
</dbReference>
<evidence type="ECO:0000256" key="7">
    <source>
        <dbReference type="ARBA" id="ARBA00023136"/>
    </source>
</evidence>
<dbReference type="HOGENOM" id="CLU_000604_84_3_6"/>
<dbReference type="Gene3D" id="3.40.50.300">
    <property type="entry name" value="P-loop containing nucleotide triphosphate hydrolases"/>
    <property type="match status" value="1"/>
</dbReference>
<evidence type="ECO:0000256" key="8">
    <source>
        <dbReference type="SAM" id="Phobius"/>
    </source>
</evidence>
<dbReference type="Proteomes" id="UP000001036">
    <property type="component" value="Chromosome"/>
</dbReference>
<sequence length="634" mass="69999">MTMPASPSPLSSSLLNDQPAGRFPGGGGRLGTPDQDGVNLDDDIFIRFDSGIMGRLWGYIRPYRLPLTGCMLAVVLYALVQVAIPLAIRGVVDNAAETAALSTVLPLSTALPFALAIFAVLVLLNFAFNFLQEWGTARIAQRVIFNLRRAMFAHLQQVSLGLLDQTQVGRLMARLQGDVNALQEFMESSISALGDLCLLLGIVVVLLVLDWQLGLLTLAVLPVLVLIRLVWLPWARRQFRRAREASSRVNSALAENINGIRTVQENRRESFNFNRYEPIARENLDAQLGSSRASQIMVPSVDILTGFAMAIVVVAGGVAVLHSRVEVGVMVAYLFYVQRFFDPIRTLSMQYTVLQRAMAAAYRIFEVLDLPVTLQDKPNARVLDNPVPDIEFRAVTFGYKPNQPVLHNISFHIAPYTTAALVGPTGSGKTSITALLHRFYDVWQGQVLIDGQDVRDLTQDSLGHVIGMVLQEPFLFSGSIMDNLRYGSTNASDEEVIAAAKAVRAHDFIERLPQGYQTPLGQRGRNLSIGQRQLLSFARTLLMNPRILILDEATANIDSFTEAEIQRALRVLCAGRTSIIIAHRLATIRAADQILVLNHGRLVEQGNHQQLMQQGGLYYQLNTSNQSSFDELAD</sequence>
<dbReference type="InterPro" id="IPR027417">
    <property type="entry name" value="P-loop_NTPase"/>
</dbReference>
<dbReference type="GO" id="GO:0016887">
    <property type="term" value="F:ATP hydrolysis activity"/>
    <property type="evidence" value="ECO:0007669"/>
    <property type="project" value="InterPro"/>
</dbReference>
<protein>
    <submittedName>
        <fullName evidence="11">ABC-transport protein, ATP-binding component</fullName>
    </submittedName>
</protein>
<dbReference type="RefSeq" id="WP_012487911.1">
    <property type="nucleotide sequence ID" value="NC_010995.1"/>
</dbReference>
<feature type="transmembrane region" description="Helical" evidence="8">
    <location>
        <begin position="108"/>
        <end position="131"/>
    </location>
</feature>
<dbReference type="Pfam" id="PF00664">
    <property type="entry name" value="ABC_membrane"/>
    <property type="match status" value="1"/>
</dbReference>
<dbReference type="InterPro" id="IPR011527">
    <property type="entry name" value="ABC1_TM_dom"/>
</dbReference>
<dbReference type="GO" id="GO:0015421">
    <property type="term" value="F:ABC-type oligopeptide transporter activity"/>
    <property type="evidence" value="ECO:0007669"/>
    <property type="project" value="TreeGrafter"/>
</dbReference>
<dbReference type="InterPro" id="IPR039421">
    <property type="entry name" value="Type_1_exporter"/>
</dbReference>
<accession>B3PJV1</accession>
<evidence type="ECO:0000256" key="6">
    <source>
        <dbReference type="ARBA" id="ARBA00022989"/>
    </source>
</evidence>
<keyword evidence="3 8" id="KW-0812">Transmembrane</keyword>
<comment type="subcellular location">
    <subcellularLocation>
        <location evidence="1">Cell membrane</location>
        <topology evidence="1">Multi-pass membrane protein</topology>
    </subcellularLocation>
</comment>
<dbReference type="PROSITE" id="PS50893">
    <property type="entry name" value="ABC_TRANSPORTER_2"/>
    <property type="match status" value="1"/>
</dbReference>
<dbReference type="GO" id="GO:0005524">
    <property type="term" value="F:ATP binding"/>
    <property type="evidence" value="ECO:0007669"/>
    <property type="project" value="UniProtKB-KW"/>
</dbReference>
<dbReference type="KEGG" id="cja:CJA_2313"/>
<feature type="transmembrane region" description="Helical" evidence="8">
    <location>
        <begin position="215"/>
        <end position="234"/>
    </location>
</feature>
<keyword evidence="7 8" id="KW-0472">Membrane</keyword>
<organism evidence="11 12">
    <name type="scientific">Cellvibrio japonicus (strain Ueda107)</name>
    <name type="common">Pseudomonas fluorescens subsp. cellulosa</name>
    <dbReference type="NCBI Taxonomy" id="498211"/>
    <lineage>
        <taxon>Bacteria</taxon>
        <taxon>Pseudomonadati</taxon>
        <taxon>Pseudomonadota</taxon>
        <taxon>Gammaproteobacteria</taxon>
        <taxon>Cellvibrionales</taxon>
        <taxon>Cellvibrionaceae</taxon>
        <taxon>Cellvibrio</taxon>
    </lineage>
</organism>
<reference evidence="11 12" key="1">
    <citation type="journal article" date="2008" name="J. Bacteriol.">
        <title>Insights into plant cell wall degradation from the genome sequence of the soil bacterium Cellvibrio japonicus.</title>
        <authorList>
            <person name="Deboy R.T."/>
            <person name="Mongodin E.F."/>
            <person name="Fouts D.E."/>
            <person name="Tailford L.E."/>
            <person name="Khouri H."/>
            <person name="Emerson J.B."/>
            <person name="Mohamoud Y."/>
            <person name="Watkins K."/>
            <person name="Henrissat B."/>
            <person name="Gilbert H.J."/>
            <person name="Nelson K.E."/>
        </authorList>
    </citation>
    <scope>NUCLEOTIDE SEQUENCE [LARGE SCALE GENOMIC DNA]</scope>
    <source>
        <strain evidence="11 12">Ueda107</strain>
    </source>
</reference>
<evidence type="ECO:0000259" key="9">
    <source>
        <dbReference type="PROSITE" id="PS50893"/>
    </source>
</evidence>
<keyword evidence="5 11" id="KW-0067">ATP-binding</keyword>
<evidence type="ECO:0000256" key="4">
    <source>
        <dbReference type="ARBA" id="ARBA00022741"/>
    </source>
</evidence>
<name>B3PJV1_CELJU</name>
<feature type="transmembrane region" description="Helical" evidence="8">
    <location>
        <begin position="190"/>
        <end position="209"/>
    </location>
</feature>
<evidence type="ECO:0000256" key="5">
    <source>
        <dbReference type="ARBA" id="ARBA00022840"/>
    </source>
</evidence>
<dbReference type="GO" id="GO:0005886">
    <property type="term" value="C:plasma membrane"/>
    <property type="evidence" value="ECO:0007669"/>
    <property type="project" value="UniProtKB-SubCell"/>
</dbReference>
<dbReference type="CDD" id="cd03254">
    <property type="entry name" value="ABCC_Glucan_exporter_like"/>
    <property type="match status" value="1"/>
</dbReference>
<feature type="domain" description="ABC transporter" evidence="9">
    <location>
        <begin position="390"/>
        <end position="624"/>
    </location>
</feature>
<gene>
    <name evidence="11" type="ordered locus">CJA_2313</name>
</gene>
<dbReference type="Pfam" id="PF00005">
    <property type="entry name" value="ABC_tran"/>
    <property type="match status" value="1"/>
</dbReference>
<dbReference type="PROSITE" id="PS50929">
    <property type="entry name" value="ABC_TM1F"/>
    <property type="match status" value="1"/>
</dbReference>
<keyword evidence="12" id="KW-1185">Reference proteome</keyword>
<dbReference type="PANTHER" id="PTHR43394:SF1">
    <property type="entry name" value="ATP-BINDING CASSETTE SUB-FAMILY B MEMBER 10, MITOCHONDRIAL"/>
    <property type="match status" value="1"/>
</dbReference>
<feature type="transmembrane region" description="Helical" evidence="8">
    <location>
        <begin position="65"/>
        <end position="88"/>
    </location>
</feature>
<dbReference type="Gene3D" id="1.20.1560.10">
    <property type="entry name" value="ABC transporter type 1, transmembrane domain"/>
    <property type="match status" value="1"/>
</dbReference>
<evidence type="ECO:0000256" key="1">
    <source>
        <dbReference type="ARBA" id="ARBA00004651"/>
    </source>
</evidence>
<proteinExistence type="predicted"/>
<evidence type="ECO:0000256" key="3">
    <source>
        <dbReference type="ARBA" id="ARBA00022692"/>
    </source>
</evidence>
<dbReference type="FunFam" id="3.40.50.300:FF:000287">
    <property type="entry name" value="Multidrug ABC transporter ATP-binding protein"/>
    <property type="match status" value="1"/>
</dbReference>
<dbReference type="InterPro" id="IPR003593">
    <property type="entry name" value="AAA+_ATPase"/>
</dbReference>
<dbReference type="AlphaFoldDB" id="B3PJV1"/>